<evidence type="ECO:0000313" key="2">
    <source>
        <dbReference type="Proteomes" id="UP000245133"/>
    </source>
</evidence>
<accession>A0A2P2E1F0</accession>
<organism evidence="1 2">
    <name type="scientific">Leptospira ryugenii</name>
    <dbReference type="NCBI Taxonomy" id="1917863"/>
    <lineage>
        <taxon>Bacteria</taxon>
        <taxon>Pseudomonadati</taxon>
        <taxon>Spirochaetota</taxon>
        <taxon>Spirochaetia</taxon>
        <taxon>Leptospirales</taxon>
        <taxon>Leptospiraceae</taxon>
        <taxon>Leptospira</taxon>
    </lineage>
</organism>
<reference evidence="1 2" key="1">
    <citation type="submission" date="2018-02" db="EMBL/GenBank/DDBJ databases">
        <title>Novel Leptospira species isolated from soil and water in Japan.</title>
        <authorList>
            <person name="Nakao R."/>
            <person name="Masuzawa T."/>
        </authorList>
    </citation>
    <scope>NUCLEOTIDE SEQUENCE [LARGE SCALE GENOMIC DNA]</scope>
    <source>
        <strain evidence="1 2">YH101</strain>
    </source>
</reference>
<dbReference type="EMBL" id="BFBB01000007">
    <property type="protein sequence ID" value="GBF50711.1"/>
    <property type="molecule type" value="Genomic_DNA"/>
</dbReference>
<dbReference type="SUPFAM" id="SSF51206">
    <property type="entry name" value="cAMP-binding domain-like"/>
    <property type="match status" value="1"/>
</dbReference>
<dbReference type="InterPro" id="IPR018490">
    <property type="entry name" value="cNMP-bd_dom_sf"/>
</dbReference>
<name>A0A2P2E1F0_9LEPT</name>
<dbReference type="OrthoDB" id="334160at2"/>
<proteinExistence type="predicted"/>
<gene>
    <name evidence="1" type="ORF">LPTSP4_22380</name>
</gene>
<sequence length="846" mass="96888">MPIDTSKNNQKIPVNPGEVLFVGGKPCLSLNILHEGSVRIEVTVGDISFALYSLEGANMTPAIFPLLEGTTLPFTVRAKSSCTISTYVMNQSNAKKTLTQKVSVGVMAVRTMLKEIGELYKKIIAIRGINAKAEKYIDNIGAAYFILNPAIFPDLSPGGPITRDENIIDPVMKSIRNNLAGFYEQGGMLPDSPTVSFLEEDHGEFFQKGYAETVEWNDSMFHFVRKILTVNPKISQALFESDPSLLQSAAESYVSTYRELFDILEREVHALLDFFQVLFGGEQSLVEKMNLTLDLFSTGYSPIPSTTLLPVTEWCLKSCQSLLSEFQQVFGTQYTGNFSSLDTLEKKQKEMTSKYSHELDSKKAIEERKAMSGDDSITAGIDLGSLKTELLNSASQILNYAQADPEAVKEFSTLMVKLKSFKNPLDPDPDNRKIRRTIAKTYWDVYRRSYLKWIKDGKRGPTAVEMMLRYGYFDESLLDDNHLLELRARMEQPRYDSNVPIHLGTEWLDKIYGREIPTSVDELGQTFFEKLKLDLKDSGIKSERDIPPEYDTGEARLQYELNAMYEPNVRLTSGNISSHFPILTRYHITLPLDKCYVTKSHVNKAIQDILAVDYTAFNREILYRNEEIGIKNEFVQRSVIPDFVIVPSIGPKIMMWQDLSIFRGSGSKESRGRIIIPHFVLGDLKTFLMEAIAAFRWELCKNILGPDWNNVGIPSITADYTDYVQFYKKSKDLSPELKEKITSDFKRFRTDRDKFAYDYSLWIKYESEGVQRVNRVVRSIFYRHIPFHKVIREKVSGQPAFAELHNRFKNVRGRQHKEFENKYKKYMDASGQLPKELYENLMFYEV</sequence>
<protein>
    <submittedName>
        <fullName evidence="1">cAMP-binding protein</fullName>
    </submittedName>
</protein>
<keyword evidence="2" id="KW-1185">Reference proteome</keyword>
<dbReference type="Proteomes" id="UP000245133">
    <property type="component" value="Unassembled WGS sequence"/>
</dbReference>
<dbReference type="RefSeq" id="WP_108976680.1">
    <property type="nucleotide sequence ID" value="NZ_BFBB01000007.1"/>
</dbReference>
<evidence type="ECO:0000313" key="1">
    <source>
        <dbReference type="EMBL" id="GBF50711.1"/>
    </source>
</evidence>
<comment type="caution">
    <text evidence="1">The sequence shown here is derived from an EMBL/GenBank/DDBJ whole genome shotgun (WGS) entry which is preliminary data.</text>
</comment>
<dbReference type="AlphaFoldDB" id="A0A2P2E1F0"/>